<keyword evidence="7" id="KW-1185">Reference proteome</keyword>
<evidence type="ECO:0000256" key="1">
    <source>
        <dbReference type="ARBA" id="ARBA00009341"/>
    </source>
</evidence>
<dbReference type="InterPro" id="IPR015943">
    <property type="entry name" value="WD40/YVTN_repeat-like_dom_sf"/>
</dbReference>
<protein>
    <recommendedName>
        <fullName evidence="5">Histone-binding protein RBBP4-like N-terminal domain-containing protein</fullName>
    </recommendedName>
</protein>
<dbReference type="Gramene" id="OGLUM05G16560.1">
    <property type="protein sequence ID" value="OGLUM05G16560.1"/>
    <property type="gene ID" value="OGLUM05G16560"/>
</dbReference>
<feature type="domain" description="Histone-binding protein RBBP4-like N-terminal" evidence="5">
    <location>
        <begin position="58"/>
        <end position="98"/>
    </location>
</feature>
<accession>A0A0D9ZYW4</accession>
<keyword evidence="3" id="KW-0677">Repeat</keyword>
<dbReference type="InterPro" id="IPR050459">
    <property type="entry name" value="WD_repeat_RBAP46/RBAP48/MSI1"/>
</dbReference>
<comment type="similarity">
    <text evidence="1">Belongs to the WD repeat RBAP46/RBAP48/MSI1 family.</text>
</comment>
<organism evidence="6">
    <name type="scientific">Oryza glumipatula</name>
    <dbReference type="NCBI Taxonomy" id="40148"/>
    <lineage>
        <taxon>Eukaryota</taxon>
        <taxon>Viridiplantae</taxon>
        <taxon>Streptophyta</taxon>
        <taxon>Embryophyta</taxon>
        <taxon>Tracheophyta</taxon>
        <taxon>Spermatophyta</taxon>
        <taxon>Magnoliopsida</taxon>
        <taxon>Liliopsida</taxon>
        <taxon>Poales</taxon>
        <taxon>Poaceae</taxon>
        <taxon>BOP clade</taxon>
        <taxon>Oryzoideae</taxon>
        <taxon>Oryzeae</taxon>
        <taxon>Oryzinae</taxon>
        <taxon>Oryza</taxon>
    </lineage>
</organism>
<reference evidence="6" key="2">
    <citation type="submission" date="2018-05" db="EMBL/GenBank/DDBJ databases">
        <title>OgluRS3 (Oryza glumaepatula Reference Sequence Version 3).</title>
        <authorList>
            <person name="Zhang J."/>
            <person name="Kudrna D."/>
            <person name="Lee S."/>
            <person name="Talag J."/>
            <person name="Welchert J."/>
            <person name="Wing R.A."/>
        </authorList>
    </citation>
    <scope>NUCLEOTIDE SEQUENCE [LARGE SCALE GENOMIC DNA]</scope>
</reference>
<reference evidence="6" key="1">
    <citation type="submission" date="2015-04" db="UniProtKB">
        <authorList>
            <consortium name="EnsemblPlants"/>
        </authorList>
    </citation>
    <scope>IDENTIFICATION</scope>
</reference>
<dbReference type="HOGENOM" id="CLU_077005_0_0_1"/>
<evidence type="ECO:0000313" key="7">
    <source>
        <dbReference type="Proteomes" id="UP000026961"/>
    </source>
</evidence>
<keyword evidence="2" id="KW-0853">WD repeat</keyword>
<dbReference type="InterPro" id="IPR022052">
    <property type="entry name" value="Histone-bd_RBBP4-like_N"/>
</dbReference>
<dbReference type="AlphaFoldDB" id="A0A0D9ZYW4"/>
<evidence type="ECO:0000256" key="4">
    <source>
        <dbReference type="SAM" id="MobiDB-lite"/>
    </source>
</evidence>
<evidence type="ECO:0000256" key="3">
    <source>
        <dbReference type="ARBA" id="ARBA00022737"/>
    </source>
</evidence>
<dbReference type="PANTHER" id="PTHR22850">
    <property type="entry name" value="WD40 REPEAT FAMILY"/>
    <property type="match status" value="1"/>
</dbReference>
<dbReference type="STRING" id="40148.A0A0D9ZYW4"/>
<dbReference type="Pfam" id="PF12265">
    <property type="entry name" value="CAF1C_H4-bd"/>
    <property type="match status" value="1"/>
</dbReference>
<proteinExistence type="inferred from homology"/>
<dbReference type="Proteomes" id="UP000026961">
    <property type="component" value="Chromosome 5"/>
</dbReference>
<feature type="compositionally biased region" description="Basic and acidic residues" evidence="4">
    <location>
        <begin position="246"/>
        <end position="258"/>
    </location>
</feature>
<evidence type="ECO:0000256" key="2">
    <source>
        <dbReference type="ARBA" id="ARBA00022574"/>
    </source>
</evidence>
<dbReference type="EnsemblPlants" id="OGLUM05G16560.1">
    <property type="protein sequence ID" value="OGLUM05G16560.1"/>
    <property type="gene ID" value="OGLUM05G16560"/>
</dbReference>
<dbReference type="Gene3D" id="2.130.10.10">
    <property type="entry name" value="YVTN repeat-like/Quinoprotein amine dehydrogenase"/>
    <property type="match status" value="1"/>
</dbReference>
<sequence>MFRSSLPLYASAVSISNLLNVIATTGGEVVRGGDGGAPELEEERVGALRPRHLPAAQVAWLPSHSRSPDSTLSHRLILGTHTSNETPKHLLLADAALPLPPRLAAGATVAGGAVPASSVSISRSVPHKGEINRARYMPQRRYMVATKTCVDEVHVYHLGDDGEKGGADVVLRGHEAEGYGLAPAQSTAPFQVSIFTSRSTTAADVPTRRSAASPSHGFAATLTKMMKGEREREREREREIDEEGREEGKEGKKADVDT</sequence>
<feature type="region of interest" description="Disordered" evidence="4">
    <location>
        <begin position="205"/>
        <end position="258"/>
    </location>
</feature>
<evidence type="ECO:0000313" key="6">
    <source>
        <dbReference type="EnsemblPlants" id="OGLUM05G16560.1"/>
    </source>
</evidence>
<evidence type="ECO:0000259" key="5">
    <source>
        <dbReference type="Pfam" id="PF12265"/>
    </source>
</evidence>
<dbReference type="eggNOG" id="KOG0264">
    <property type="taxonomic scope" value="Eukaryota"/>
</dbReference>
<feature type="compositionally biased region" description="Basic and acidic residues" evidence="4">
    <location>
        <begin position="226"/>
        <end position="239"/>
    </location>
</feature>
<name>A0A0D9ZYW4_9ORYZ</name>